<accession>A0ACC2P7R3</accession>
<reference evidence="1" key="1">
    <citation type="submission" date="2023-04" db="EMBL/GenBank/DDBJ databases">
        <title>A chromosome-level genome assembly of the parasitoid wasp Eretmocerus hayati.</title>
        <authorList>
            <person name="Zhong Y."/>
            <person name="Liu S."/>
            <person name="Liu Y."/>
        </authorList>
    </citation>
    <scope>NUCLEOTIDE SEQUENCE</scope>
    <source>
        <strain evidence="1">ZJU_SS_LIU_2023</strain>
    </source>
</reference>
<protein>
    <submittedName>
        <fullName evidence="1">Uncharacterized protein</fullName>
    </submittedName>
</protein>
<comment type="caution">
    <text evidence="1">The sequence shown here is derived from an EMBL/GenBank/DDBJ whole genome shotgun (WGS) entry which is preliminary data.</text>
</comment>
<sequence length="1344" mass="155252">MDQSIPVVNGVSSKSPGKSSPVAGMGGGQGIGGPGRTMKECEEELGALKKENFRLKLRIYHLEERMGISSADEDTIKKNIELKEENESLKKELIEKQELLSQAAKAIELIEEQKQVSARNQAQYQQTLEQERDRADKLERELEEYRSRLTDATYYEETFGITPEKALEYKDKLHQVEEIKSSLEFELKQVSASLEEERNYAQELENERDLIRNRLEAEMISKEKLTAKRDREMEALNERLKDLEDQVFKKDNALQQLKKEVVEKDKLIEEKTSSLEEKSRAYEEVSAVAEKRKKHVEQLRVSIKSRDDALTDLNNKNRALLAQLESNCTRQSTSPVSPSVYIEESRHFRKTFDVGSPTKSHNGSLDLEPSIERCKFVTECHSTLDRRDSPDFKKELEEKEREIKRQEETKKQLMLKLNKVQQSSEETDQKLKKLEVDHRKAIQMIQGFMGRHQQMEDKQIVKDRRIMELEVELNRLRNDHAKAARSSMNCVRRNISTELIDGPERDSSGKQRFEEMESKINDLRDQIDDIKAEKSLLQRQIEIKSEELNDRLQDKDLKIECLECEKNCMKDELQNKNEELDKLRDECNRNSKTDSKDDTELKRLRQELCATTAELLEKKEQIECLTKELQSKTLNLQQLVNTELWSKNKEIAKFHNHITASQNPNKNQTEFIGSDEFSSSRLNALVKELNAIGIQVAFTNNIIQLNYVNSSKPVEISTMTDYINKLLDQKDVLEKEVDYLKWFKVVSKQENDIETEICAIKDKHYCELLRTHLKELVRFMKEMLQSTDQTPNVVNSRQKKIVFDALMKSKILSNEFIHALDDMNSHELAICDKENKVDGTVRKSKSENHIDARNHLSNLSDSETFSEPDRMVSLARMGLPEMSQKSPSKSRSSKLTKSFSDSEESVDGRISHESSQREANEVEASRHILELKNVNDLLHSDLSALRVEVMRITSNDVIDSKFALLLSKIEKSRMYCEKLQNSLERKIYEPHLTKKESKSSSRRGQLERKIADADSGLYDADQTSEIIQHKDRNYKRATDLLVVLSREGDLLKTRIRKLEDENEAAKSMILRLTRELDHLTLTHSQILVENTKLTNDKLRLEQEVRKSENRYEVAVRNLQEKFHKEVTDLNQIIDSHRSRIQELETNNKDLRRHVVVCEASDSAPSSSGISSIPHDNAGKPDDLMHGYHSYNGSQYWLPVTYPASSGRSKSSCSPDLGIESDAVTSTRPLKDTLKITESMTNLLSDDDNCNNNPALRDMDDDCPLPIEGGLFYYSLDEVQTLKQENIALKRRLMKTRRALEDTFQHLSASNKNKKNVEKAISQQLQITKSILKKTRNFEETPFES</sequence>
<proteinExistence type="predicted"/>
<evidence type="ECO:0000313" key="1">
    <source>
        <dbReference type="EMBL" id="KAJ8679472.1"/>
    </source>
</evidence>
<gene>
    <name evidence="1" type="ORF">QAD02_015259</name>
</gene>
<keyword evidence="2" id="KW-1185">Reference proteome</keyword>
<dbReference type="Proteomes" id="UP001239111">
    <property type="component" value="Chromosome 2"/>
</dbReference>
<evidence type="ECO:0000313" key="2">
    <source>
        <dbReference type="Proteomes" id="UP001239111"/>
    </source>
</evidence>
<dbReference type="EMBL" id="CM056742">
    <property type="protein sequence ID" value="KAJ8679472.1"/>
    <property type="molecule type" value="Genomic_DNA"/>
</dbReference>
<organism evidence="1 2">
    <name type="scientific">Eretmocerus hayati</name>
    <dbReference type="NCBI Taxonomy" id="131215"/>
    <lineage>
        <taxon>Eukaryota</taxon>
        <taxon>Metazoa</taxon>
        <taxon>Ecdysozoa</taxon>
        <taxon>Arthropoda</taxon>
        <taxon>Hexapoda</taxon>
        <taxon>Insecta</taxon>
        <taxon>Pterygota</taxon>
        <taxon>Neoptera</taxon>
        <taxon>Endopterygota</taxon>
        <taxon>Hymenoptera</taxon>
        <taxon>Apocrita</taxon>
        <taxon>Proctotrupomorpha</taxon>
        <taxon>Chalcidoidea</taxon>
        <taxon>Aphelinidae</taxon>
        <taxon>Aphelininae</taxon>
        <taxon>Eretmocerus</taxon>
    </lineage>
</organism>
<name>A0ACC2P7R3_9HYME</name>